<evidence type="ECO:0000313" key="1">
    <source>
        <dbReference type="EMBL" id="MBM7703167.1"/>
    </source>
</evidence>
<keyword evidence="2" id="KW-1185">Reference proteome</keyword>
<protein>
    <submittedName>
        <fullName evidence="1">Uncharacterized protein</fullName>
    </submittedName>
</protein>
<name>A0ABS2QW45_9BACI</name>
<comment type="caution">
    <text evidence="1">The sequence shown here is derived from an EMBL/GenBank/DDBJ whole genome shotgun (WGS) entry which is preliminary data.</text>
</comment>
<dbReference type="RefSeq" id="WP_205186715.1">
    <property type="nucleotide sequence ID" value="NZ_JAFBFC010000003.1"/>
</dbReference>
<evidence type="ECO:0000313" key="2">
    <source>
        <dbReference type="Proteomes" id="UP000809829"/>
    </source>
</evidence>
<reference evidence="1 2" key="1">
    <citation type="submission" date="2021-01" db="EMBL/GenBank/DDBJ databases">
        <title>Genomic Encyclopedia of Type Strains, Phase IV (KMG-IV): sequencing the most valuable type-strain genomes for metagenomic binning, comparative biology and taxonomic classification.</title>
        <authorList>
            <person name="Goeker M."/>
        </authorList>
    </citation>
    <scope>NUCLEOTIDE SEQUENCE [LARGE SCALE GENOMIC DNA]</scope>
    <source>
        <strain evidence="1 2">DSM 104297</strain>
    </source>
</reference>
<proteinExistence type="predicted"/>
<dbReference type="Proteomes" id="UP000809829">
    <property type="component" value="Unassembled WGS sequence"/>
</dbReference>
<dbReference type="EMBL" id="JAFBFC010000003">
    <property type="protein sequence ID" value="MBM7703167.1"/>
    <property type="molecule type" value="Genomic_DNA"/>
</dbReference>
<sequence>MSKNSKVTYFRETYLQRLHTYMSQCNSVEVRQYKESLQTKHPYEQIRTIFHDLPLLYGHTHMTLLEAMTEALGSVVEECVVTILKEEKCTSVETPSLFCGPRVYQLNRHGELELTVDLSVTCSKTKVLFVSVKCTKYDLICDSSLRFVYEDMVQQLKRQLVKGKIVS</sequence>
<organism evidence="1 2">
    <name type="scientific">Priestia iocasae</name>
    <dbReference type="NCBI Taxonomy" id="2291674"/>
    <lineage>
        <taxon>Bacteria</taxon>
        <taxon>Bacillati</taxon>
        <taxon>Bacillota</taxon>
        <taxon>Bacilli</taxon>
        <taxon>Bacillales</taxon>
        <taxon>Bacillaceae</taxon>
        <taxon>Priestia</taxon>
    </lineage>
</organism>
<gene>
    <name evidence="1" type="ORF">JOC83_002014</name>
</gene>
<accession>A0ABS2QW45</accession>